<dbReference type="Gene3D" id="3.40.190.10">
    <property type="entry name" value="Periplasmic binding protein-like II"/>
    <property type="match status" value="1"/>
</dbReference>
<dbReference type="GO" id="GO:0015833">
    <property type="term" value="P:peptide transport"/>
    <property type="evidence" value="ECO:0007669"/>
    <property type="project" value="TreeGrafter"/>
</dbReference>
<dbReference type="PANTHER" id="PTHR30290:SF62">
    <property type="entry name" value="OLIGOPEPTIDE ABC TRANSPORTER, PERIPLASMIC OLIGOPEPTIDE-BINDING PROTEIN"/>
    <property type="match status" value="1"/>
</dbReference>
<evidence type="ECO:0000256" key="1">
    <source>
        <dbReference type="ARBA" id="ARBA00004418"/>
    </source>
</evidence>
<dbReference type="GO" id="GO:1904680">
    <property type="term" value="F:peptide transmembrane transporter activity"/>
    <property type="evidence" value="ECO:0007669"/>
    <property type="project" value="TreeGrafter"/>
</dbReference>
<dbReference type="InterPro" id="IPR039424">
    <property type="entry name" value="SBP_5"/>
</dbReference>
<dbReference type="InterPro" id="IPR000914">
    <property type="entry name" value="SBP_5_dom"/>
</dbReference>
<name>A0A2P7ANY1_9HYPH</name>
<comment type="similarity">
    <text evidence="2">Belongs to the bacterial solute-binding protein 5 family.</text>
</comment>
<feature type="domain" description="Solute-binding protein family 5" evidence="3">
    <location>
        <begin position="105"/>
        <end position="510"/>
    </location>
</feature>
<dbReference type="Proteomes" id="UP000241158">
    <property type="component" value="Unassembled WGS sequence"/>
</dbReference>
<comment type="caution">
    <text evidence="4">The sequence shown here is derived from an EMBL/GenBank/DDBJ whole genome shotgun (WGS) entry which is preliminary data.</text>
</comment>
<evidence type="ECO:0000259" key="3">
    <source>
        <dbReference type="Pfam" id="PF00496"/>
    </source>
</evidence>
<protein>
    <submittedName>
        <fullName evidence="4">Peptide ABC transporter substrate-binding protein</fullName>
    </submittedName>
</protein>
<keyword evidence="5" id="KW-1185">Reference proteome</keyword>
<sequence length="640" mass="72756">MVSRRSVLGTSLAAMGWALMPSMGKAADRELEPEYLADQLRARSLPPLVERLPKRPRIVGLKEMGRTPGRYGGTVRTIIGSAKDIRFMTIYGYARLIGYDEHLVFQPDILEAFHSDNDTVFTFTIREGHRWSDGSAFTTDDFRYWWDDVLLNKDLTPGGGSMVLRVDGNLPRFEILDEWTIRYSWDKPNPDFLPSLAGPQPLVLVGPSAYLKRFHKKYQDQFRLSALMQEQRVKKWADLHIKMSRTYRPENPELPTLDPWRNTTAAPAEQFVFERNPFFHRVDENGRQLPYVDRFILNVSSSSIIAAKTGAGETDLQATGIDFADYTFLKDAEDRYPIKVDLWKATRGSRVAILPNLNCGDDVWRALFHDVRVRRALSLAIDRHEINMAVFYGLGVPSADTLLPESPLFKPEYASAWIDHDPDKANALLDEAGLQDRGEDGIRLLPDGRPAEITIETPGESSVDTDVLELVTDHWRKIGIALFIRTSQRDIFRSRAMGGRIMMSIWYGMDNGVATADMNPGQLAPTMDDQLQWPLWGMYYLSHGSQGKAPDLPEAMELTDLLGRWQRSGHLAERTEIWQKMLSIYSQQVFSIGLVNGTLQPIVRSSRLQNVPEKGLYGFDPTSYLGIYMPDTFWLSEEQV</sequence>
<evidence type="ECO:0000313" key="4">
    <source>
        <dbReference type="EMBL" id="PSH55915.1"/>
    </source>
</evidence>
<dbReference type="RefSeq" id="WP_106718332.1">
    <property type="nucleotide sequence ID" value="NZ_JACHXT010000001.1"/>
</dbReference>
<dbReference type="EMBL" id="PGGN01000004">
    <property type="protein sequence ID" value="PSH55915.1"/>
    <property type="molecule type" value="Genomic_DNA"/>
</dbReference>
<proteinExistence type="inferred from homology"/>
<comment type="subcellular location">
    <subcellularLocation>
        <location evidence="1">Periplasm</location>
    </subcellularLocation>
</comment>
<dbReference type="SUPFAM" id="SSF53850">
    <property type="entry name" value="Periplasmic binding protein-like II"/>
    <property type="match status" value="1"/>
</dbReference>
<reference evidence="5" key="1">
    <citation type="submission" date="2017-11" db="EMBL/GenBank/DDBJ databases">
        <authorList>
            <person name="Kuznetsova I."/>
            <person name="Sazanova A."/>
            <person name="Chirak E."/>
            <person name="Safronova V."/>
            <person name="Willems A."/>
        </authorList>
    </citation>
    <scope>NUCLEOTIDE SEQUENCE [LARGE SCALE GENOMIC DNA]</scope>
    <source>
        <strain evidence="5">PEPV15</strain>
    </source>
</reference>
<accession>A0A2P7ANY1</accession>
<dbReference type="OrthoDB" id="9803988at2"/>
<dbReference type="Pfam" id="PF00496">
    <property type="entry name" value="SBP_bac_5"/>
    <property type="match status" value="1"/>
</dbReference>
<dbReference type="CDD" id="cd08500">
    <property type="entry name" value="PBP2_NikA_DppA_OppA_like_4"/>
    <property type="match status" value="1"/>
</dbReference>
<gene>
    <name evidence="4" type="ORF">CU100_19935</name>
</gene>
<evidence type="ECO:0000256" key="2">
    <source>
        <dbReference type="ARBA" id="ARBA00005695"/>
    </source>
</evidence>
<dbReference type="Gene3D" id="3.10.105.10">
    <property type="entry name" value="Dipeptide-binding Protein, Domain 3"/>
    <property type="match status" value="1"/>
</dbReference>
<dbReference type="AlphaFoldDB" id="A0A2P7ANY1"/>
<organism evidence="4 5">
    <name type="scientific">Phyllobacterium endophyticum</name>
    <dbReference type="NCBI Taxonomy" id="1149773"/>
    <lineage>
        <taxon>Bacteria</taxon>
        <taxon>Pseudomonadati</taxon>
        <taxon>Pseudomonadota</taxon>
        <taxon>Alphaproteobacteria</taxon>
        <taxon>Hyphomicrobiales</taxon>
        <taxon>Phyllobacteriaceae</taxon>
        <taxon>Phyllobacterium</taxon>
    </lineage>
</organism>
<dbReference type="PANTHER" id="PTHR30290">
    <property type="entry name" value="PERIPLASMIC BINDING COMPONENT OF ABC TRANSPORTER"/>
    <property type="match status" value="1"/>
</dbReference>
<evidence type="ECO:0000313" key="5">
    <source>
        <dbReference type="Proteomes" id="UP000241158"/>
    </source>
</evidence>